<feature type="region of interest" description="Disordered" evidence="1">
    <location>
        <begin position="1"/>
        <end position="108"/>
    </location>
</feature>
<proteinExistence type="predicted"/>
<name>A0ABD3JWT6_EUCGL</name>
<dbReference type="Proteomes" id="UP001634007">
    <property type="component" value="Unassembled WGS sequence"/>
</dbReference>
<organism evidence="3 4">
    <name type="scientific">Eucalyptus globulus</name>
    <name type="common">Tasmanian blue gum</name>
    <dbReference type="NCBI Taxonomy" id="34317"/>
    <lineage>
        <taxon>Eukaryota</taxon>
        <taxon>Viridiplantae</taxon>
        <taxon>Streptophyta</taxon>
        <taxon>Embryophyta</taxon>
        <taxon>Tracheophyta</taxon>
        <taxon>Spermatophyta</taxon>
        <taxon>Magnoliopsida</taxon>
        <taxon>eudicotyledons</taxon>
        <taxon>Gunneridae</taxon>
        <taxon>Pentapetalae</taxon>
        <taxon>rosids</taxon>
        <taxon>malvids</taxon>
        <taxon>Myrtales</taxon>
        <taxon>Myrtaceae</taxon>
        <taxon>Myrtoideae</taxon>
        <taxon>Eucalypteae</taxon>
        <taxon>Eucalyptus</taxon>
    </lineage>
</organism>
<evidence type="ECO:0000256" key="1">
    <source>
        <dbReference type="SAM" id="MobiDB-lite"/>
    </source>
</evidence>
<feature type="compositionally biased region" description="Low complexity" evidence="1">
    <location>
        <begin position="1"/>
        <end position="11"/>
    </location>
</feature>
<feature type="compositionally biased region" description="Pro residues" evidence="1">
    <location>
        <begin position="12"/>
        <end position="26"/>
    </location>
</feature>
<dbReference type="AlphaFoldDB" id="A0ABD3JWT6"/>
<feature type="transmembrane region" description="Helical" evidence="2">
    <location>
        <begin position="389"/>
        <end position="407"/>
    </location>
</feature>
<feature type="transmembrane region" description="Helical" evidence="2">
    <location>
        <begin position="482"/>
        <end position="501"/>
    </location>
</feature>
<evidence type="ECO:0000313" key="3">
    <source>
        <dbReference type="EMBL" id="KAL3728801.1"/>
    </source>
</evidence>
<reference evidence="3 4" key="1">
    <citation type="submission" date="2024-11" db="EMBL/GenBank/DDBJ databases">
        <title>Chromosome-level genome assembly of Eucalyptus globulus Labill. provides insights into its genome evolution.</title>
        <authorList>
            <person name="Li X."/>
        </authorList>
    </citation>
    <scope>NUCLEOTIDE SEQUENCE [LARGE SCALE GENOMIC DNA]</scope>
    <source>
        <strain evidence="3">CL2024</strain>
        <tissue evidence="3">Fresh tender leaves</tissue>
    </source>
</reference>
<feature type="compositionally biased region" description="Pro residues" evidence="1">
    <location>
        <begin position="46"/>
        <end position="58"/>
    </location>
</feature>
<keyword evidence="2" id="KW-0472">Membrane</keyword>
<evidence type="ECO:0000313" key="4">
    <source>
        <dbReference type="Proteomes" id="UP001634007"/>
    </source>
</evidence>
<feature type="transmembrane region" description="Helical" evidence="2">
    <location>
        <begin position="451"/>
        <end position="470"/>
    </location>
</feature>
<feature type="transmembrane region" description="Helical" evidence="2">
    <location>
        <begin position="560"/>
        <end position="580"/>
    </location>
</feature>
<evidence type="ECO:0000256" key="2">
    <source>
        <dbReference type="SAM" id="Phobius"/>
    </source>
</evidence>
<dbReference type="PANTHER" id="PTHR35322:SF2">
    <property type="entry name" value="PROTEIN CPR-5"/>
    <property type="match status" value="1"/>
</dbReference>
<dbReference type="EMBL" id="JBJKBG010000008">
    <property type="protein sequence ID" value="KAL3728801.1"/>
    <property type="molecule type" value="Genomic_DNA"/>
</dbReference>
<dbReference type="PANTHER" id="PTHR35322">
    <property type="entry name" value="PROTEIN CPR-5"/>
    <property type="match status" value="1"/>
</dbReference>
<feature type="compositionally biased region" description="Low complexity" evidence="1">
    <location>
        <begin position="76"/>
        <end position="93"/>
    </location>
</feature>
<evidence type="ECO:0008006" key="5">
    <source>
        <dbReference type="Google" id="ProtNLM"/>
    </source>
</evidence>
<comment type="caution">
    <text evidence="3">The sequence shown here is derived from an EMBL/GenBank/DDBJ whole genome shotgun (WGS) entry which is preliminary data.</text>
</comment>
<dbReference type="InterPro" id="IPR044708">
    <property type="entry name" value="CPR5"/>
</dbReference>
<protein>
    <recommendedName>
        <fullName evidence="5">Protein CPR-5</fullName>
    </recommendedName>
</protein>
<accession>A0ABD3JWT6</accession>
<feature type="transmembrane region" description="Helical" evidence="2">
    <location>
        <begin position="513"/>
        <end position="540"/>
    </location>
</feature>
<sequence length="606" mass="66639">MDAAAAAAAAAVPPPPPAGEPAPSLSPPIAAQEPIDAPNSPDRGGPSPPAEAPSPPSKPVGEKANVKKRRKLKGVASHAAAAAASSSASSSSARPLLPRPAERGARVLRRRRGPRVLLGAAQPAGNDVEAMALPLGMCFAAVVAQVLEREYTTREKMSVDYLSQICTFAVRESLSNGFGNKFTRFASNFEMSFRSTLRTLRLISESSSQEKMYQLDQQDVTISTSNMHPQGSMDEGSCSSSLKEFGAEPVLRHYDSPDHLNMFKEAQEHILRDSMICQISQQREENQLACVSRSRSGPPVISQPIRSTFEKSIVEQTRSNDLKELELGLVMKKMKLKEAQLSLTYDANRLGRSKLAMGISKASFNEEKFKNKLEDTRHSELLKKCIDCLVAGLIIMSLSLLYGAYVFSYQKLAEATESCSPSTQQSRSWWIPEPVVSFNSGIQMLRCQIQILSRMLFGVLMILTVAYLLLQRSTTSNQTMPVTFLLLLLGAACGFAGKLCVDTLGGSGYHWLIFWETLCFLHFLSNIWTSRLFIILHGPVSTPQGMRSDAVMVPYWVRQILFYSAVLIFLPLLCGLIPFASPVEWKDHFSQLIVDHLSNDGDSDWS</sequence>
<keyword evidence="2" id="KW-0812">Transmembrane</keyword>
<keyword evidence="2" id="KW-1133">Transmembrane helix</keyword>
<keyword evidence="4" id="KW-1185">Reference proteome</keyword>
<gene>
    <name evidence="3" type="ORF">ACJRO7_033390</name>
</gene>